<dbReference type="Proteomes" id="UP001055879">
    <property type="component" value="Linkage Group LG18"/>
</dbReference>
<evidence type="ECO:0000313" key="2">
    <source>
        <dbReference type="Proteomes" id="UP001055879"/>
    </source>
</evidence>
<evidence type="ECO:0000313" key="1">
    <source>
        <dbReference type="EMBL" id="KAI3664830.1"/>
    </source>
</evidence>
<reference evidence="1 2" key="2">
    <citation type="journal article" date="2022" name="Mol. Ecol. Resour.">
        <title>The genomes of chicory, endive, great burdock and yacon provide insights into Asteraceae paleo-polyploidization history and plant inulin production.</title>
        <authorList>
            <person name="Fan W."/>
            <person name="Wang S."/>
            <person name="Wang H."/>
            <person name="Wang A."/>
            <person name="Jiang F."/>
            <person name="Liu H."/>
            <person name="Zhao H."/>
            <person name="Xu D."/>
            <person name="Zhang Y."/>
        </authorList>
    </citation>
    <scope>NUCLEOTIDE SEQUENCE [LARGE SCALE GENOMIC DNA]</scope>
    <source>
        <strain evidence="2">cv. Niubang</strain>
    </source>
</reference>
<dbReference type="EMBL" id="CM042064">
    <property type="protein sequence ID" value="KAI3664830.1"/>
    <property type="molecule type" value="Genomic_DNA"/>
</dbReference>
<proteinExistence type="predicted"/>
<sequence>MSSSLKHLDELRIPLKLIVAATNNFADKNLIIGRGLGFVDVYKGKLLWRPGGFVNIVVHRFTRTFVQSKLVFRKKMLKLSGLRHKSIVSILGYCDENKENIIIYEKDLSYPTLTSTQRLHICVGVAHAFSCIHNDTGYNTSFVCVKKLEHLKIQLRDIILATDNFAEECRIGSGGYGIVYKGELDHFDGKSSLTTQRKNKGKIPKRRGIVAIKRISNIEDEQGEQGFFIELEMLSSCEHPNVISLLGFSHEDPERILILSGKLAYDAIYLEENVKGLASVARRCVNEGSVEEMVDPEMKEVDKLISTLNKGPNQHSLDAFSKIAYQCLSETQGDRPTMEVVIKELQNALNFQVSMR</sequence>
<accession>A0ACB8XE51</accession>
<organism evidence="1 2">
    <name type="scientific">Arctium lappa</name>
    <name type="common">Greater burdock</name>
    <name type="synonym">Lappa major</name>
    <dbReference type="NCBI Taxonomy" id="4217"/>
    <lineage>
        <taxon>Eukaryota</taxon>
        <taxon>Viridiplantae</taxon>
        <taxon>Streptophyta</taxon>
        <taxon>Embryophyta</taxon>
        <taxon>Tracheophyta</taxon>
        <taxon>Spermatophyta</taxon>
        <taxon>Magnoliopsida</taxon>
        <taxon>eudicotyledons</taxon>
        <taxon>Gunneridae</taxon>
        <taxon>Pentapetalae</taxon>
        <taxon>asterids</taxon>
        <taxon>campanulids</taxon>
        <taxon>Asterales</taxon>
        <taxon>Asteraceae</taxon>
        <taxon>Carduoideae</taxon>
        <taxon>Cardueae</taxon>
        <taxon>Arctiinae</taxon>
        <taxon>Arctium</taxon>
    </lineage>
</organism>
<reference evidence="2" key="1">
    <citation type="journal article" date="2022" name="Mol. Ecol. Resour.">
        <title>The genomes of chicory, endive, great burdock and yacon provide insights into Asteraceae palaeo-polyploidization history and plant inulin production.</title>
        <authorList>
            <person name="Fan W."/>
            <person name="Wang S."/>
            <person name="Wang H."/>
            <person name="Wang A."/>
            <person name="Jiang F."/>
            <person name="Liu H."/>
            <person name="Zhao H."/>
            <person name="Xu D."/>
            <person name="Zhang Y."/>
        </authorList>
    </citation>
    <scope>NUCLEOTIDE SEQUENCE [LARGE SCALE GENOMIC DNA]</scope>
    <source>
        <strain evidence="2">cv. Niubang</strain>
    </source>
</reference>
<gene>
    <name evidence="1" type="ORF">L6452_43439</name>
</gene>
<protein>
    <submittedName>
        <fullName evidence="1">Uncharacterized protein</fullName>
    </submittedName>
</protein>
<keyword evidence="2" id="KW-1185">Reference proteome</keyword>
<name>A0ACB8XE51_ARCLA</name>
<comment type="caution">
    <text evidence="1">The sequence shown here is derived from an EMBL/GenBank/DDBJ whole genome shotgun (WGS) entry which is preliminary data.</text>
</comment>